<evidence type="ECO:0000256" key="6">
    <source>
        <dbReference type="ARBA" id="ARBA00023145"/>
    </source>
</evidence>
<keyword evidence="14" id="KW-1185">Reference proteome</keyword>
<dbReference type="InterPro" id="IPR050819">
    <property type="entry name" value="Tripeptidyl-peptidase_I"/>
</dbReference>
<keyword evidence="10" id="KW-0472">Membrane</keyword>
<dbReference type="Proteomes" id="UP000794436">
    <property type="component" value="Unassembled WGS sequence"/>
</dbReference>
<evidence type="ECO:0000313" key="14">
    <source>
        <dbReference type="Proteomes" id="UP000794436"/>
    </source>
</evidence>
<dbReference type="InterPro" id="IPR015366">
    <property type="entry name" value="S53_propep"/>
</dbReference>
<gene>
    <name evidence="13" type="ORF">Poli38472_009977</name>
</gene>
<evidence type="ECO:0000256" key="8">
    <source>
        <dbReference type="ARBA" id="ARBA00023619"/>
    </source>
</evidence>
<comment type="catalytic activity">
    <reaction evidence="7">
        <text>Hydrolysis of proteins with broad specificity for peptide bonds, and a preference for a large uncharged residue in P1. Hydrolyzes peptide amides.</text>
        <dbReference type="EC" id="3.4.21.62"/>
    </reaction>
</comment>
<feature type="active site" description="Charge relay system" evidence="9">
    <location>
        <position position="302"/>
    </location>
</feature>
<dbReference type="GO" id="GO:0046872">
    <property type="term" value="F:metal ion binding"/>
    <property type="evidence" value="ECO:0007669"/>
    <property type="project" value="UniProtKB-UniRule"/>
</dbReference>
<dbReference type="Pfam" id="PF00082">
    <property type="entry name" value="Peptidase_S8"/>
    <property type="match status" value="1"/>
</dbReference>
<evidence type="ECO:0000256" key="3">
    <source>
        <dbReference type="ARBA" id="ARBA00022801"/>
    </source>
</evidence>
<comment type="cofactor">
    <cofactor evidence="9">
        <name>Ca(2+)</name>
        <dbReference type="ChEBI" id="CHEBI:29108"/>
    </cofactor>
    <text evidence="9">Binds 1 Ca(2+) ion per subunit.</text>
</comment>
<dbReference type="InterPro" id="IPR036852">
    <property type="entry name" value="Peptidase_S8/S53_dom_sf"/>
</dbReference>
<keyword evidence="2 9" id="KW-0479">Metal-binding</keyword>
<feature type="binding site" evidence="9">
    <location>
        <position position="601"/>
    </location>
    <ligand>
        <name>Ca(2+)</name>
        <dbReference type="ChEBI" id="CHEBI:29108"/>
    </ligand>
</feature>
<dbReference type="PROSITE" id="PS51695">
    <property type="entry name" value="SEDOLISIN"/>
    <property type="match status" value="1"/>
</dbReference>
<evidence type="ECO:0000313" key="13">
    <source>
        <dbReference type="EMBL" id="TMW58418.1"/>
    </source>
</evidence>
<dbReference type="InterPro" id="IPR030400">
    <property type="entry name" value="Sedolisin_dom"/>
</dbReference>
<keyword evidence="3 9" id="KW-0378">Hydrolase</keyword>
<protein>
    <recommendedName>
        <fullName evidence="8">subtilisin</fullName>
        <ecNumber evidence="8">3.4.21.62</ecNumber>
    </recommendedName>
</protein>
<keyword evidence="4 9" id="KW-0720">Serine protease</keyword>
<evidence type="ECO:0000256" key="9">
    <source>
        <dbReference type="PROSITE-ProRule" id="PRU01032"/>
    </source>
</evidence>
<evidence type="ECO:0000256" key="1">
    <source>
        <dbReference type="ARBA" id="ARBA00022670"/>
    </source>
</evidence>
<evidence type="ECO:0000256" key="5">
    <source>
        <dbReference type="ARBA" id="ARBA00022837"/>
    </source>
</evidence>
<dbReference type="OrthoDB" id="2919105at2759"/>
<evidence type="ECO:0000256" key="10">
    <source>
        <dbReference type="SAM" id="Phobius"/>
    </source>
</evidence>
<feature type="binding site" evidence="9">
    <location>
        <position position="599"/>
    </location>
    <ligand>
        <name>Ca(2+)</name>
        <dbReference type="ChEBI" id="CHEBI:29108"/>
    </ligand>
</feature>
<feature type="transmembrane region" description="Helical" evidence="10">
    <location>
        <begin position="655"/>
        <end position="674"/>
    </location>
</feature>
<dbReference type="GO" id="GO:0004252">
    <property type="term" value="F:serine-type endopeptidase activity"/>
    <property type="evidence" value="ECO:0007669"/>
    <property type="project" value="UniProtKB-UniRule"/>
</dbReference>
<keyword evidence="11" id="KW-0732">Signal</keyword>
<organism evidence="13 14">
    <name type="scientific">Pythium oligandrum</name>
    <name type="common">Mycoparasitic fungus</name>
    <dbReference type="NCBI Taxonomy" id="41045"/>
    <lineage>
        <taxon>Eukaryota</taxon>
        <taxon>Sar</taxon>
        <taxon>Stramenopiles</taxon>
        <taxon>Oomycota</taxon>
        <taxon>Peronosporomycetes</taxon>
        <taxon>Pythiales</taxon>
        <taxon>Pythiaceae</taxon>
        <taxon>Pythium</taxon>
    </lineage>
</organism>
<keyword evidence="1 9" id="KW-0645">Protease</keyword>
<accession>A0A8K1C918</accession>
<feature type="binding site" evidence="9">
    <location>
        <position position="575"/>
    </location>
    <ligand>
        <name>Ca(2+)</name>
        <dbReference type="ChEBI" id="CHEBI:29108"/>
    </ligand>
</feature>
<feature type="domain" description="Peptidase S53" evidence="12">
    <location>
        <begin position="223"/>
        <end position="621"/>
    </location>
</feature>
<dbReference type="SMART" id="SM00944">
    <property type="entry name" value="Pro-kuma_activ"/>
    <property type="match status" value="1"/>
</dbReference>
<name>A0A8K1C918_PYTOL</name>
<keyword evidence="10" id="KW-0812">Transmembrane</keyword>
<dbReference type="EMBL" id="SPLM01000111">
    <property type="protein sequence ID" value="TMW58418.1"/>
    <property type="molecule type" value="Genomic_DNA"/>
</dbReference>
<evidence type="ECO:0000256" key="11">
    <source>
        <dbReference type="SAM" id="SignalP"/>
    </source>
</evidence>
<dbReference type="SUPFAM" id="SSF52743">
    <property type="entry name" value="Subtilisin-like"/>
    <property type="match status" value="1"/>
</dbReference>
<feature type="active site" description="Charge relay system" evidence="9">
    <location>
        <position position="529"/>
    </location>
</feature>
<feature type="binding site" evidence="9">
    <location>
        <position position="574"/>
    </location>
    <ligand>
        <name>Ca(2+)</name>
        <dbReference type="ChEBI" id="CHEBI:29108"/>
    </ligand>
</feature>
<dbReference type="SUPFAM" id="SSF54897">
    <property type="entry name" value="Protease propeptides/inhibitors"/>
    <property type="match status" value="1"/>
</dbReference>
<dbReference type="EC" id="3.4.21.62" evidence="8"/>
<evidence type="ECO:0000259" key="12">
    <source>
        <dbReference type="PROSITE" id="PS51695"/>
    </source>
</evidence>
<evidence type="ECO:0000256" key="2">
    <source>
        <dbReference type="ARBA" id="ARBA00022723"/>
    </source>
</evidence>
<dbReference type="AlphaFoldDB" id="A0A8K1C918"/>
<feature type="chain" id="PRO_5035433435" description="subtilisin" evidence="11">
    <location>
        <begin position="24"/>
        <end position="703"/>
    </location>
</feature>
<evidence type="ECO:0000256" key="4">
    <source>
        <dbReference type="ARBA" id="ARBA00022825"/>
    </source>
</evidence>
<dbReference type="Pfam" id="PF09286">
    <property type="entry name" value="Pro-kuma_activ"/>
    <property type="match status" value="1"/>
</dbReference>
<feature type="signal peptide" evidence="11">
    <location>
        <begin position="1"/>
        <end position="23"/>
    </location>
</feature>
<dbReference type="CDD" id="cd11377">
    <property type="entry name" value="Pro-peptidase_S53"/>
    <property type="match status" value="1"/>
</dbReference>
<dbReference type="GO" id="GO:0006508">
    <property type="term" value="P:proteolysis"/>
    <property type="evidence" value="ECO:0007669"/>
    <property type="project" value="UniProtKB-KW"/>
</dbReference>
<keyword evidence="10" id="KW-1133">Transmembrane helix</keyword>
<dbReference type="CDD" id="cd04056">
    <property type="entry name" value="Peptidases_S53"/>
    <property type="match status" value="1"/>
</dbReference>
<dbReference type="Gene3D" id="3.40.50.200">
    <property type="entry name" value="Peptidase S8/S53 domain"/>
    <property type="match status" value="1"/>
</dbReference>
<evidence type="ECO:0000256" key="7">
    <source>
        <dbReference type="ARBA" id="ARBA00023529"/>
    </source>
</evidence>
<dbReference type="PANTHER" id="PTHR14218:SF15">
    <property type="entry name" value="TRIPEPTIDYL-PEPTIDASE 1"/>
    <property type="match status" value="1"/>
</dbReference>
<comment type="caution">
    <text evidence="13">The sequence shown here is derived from an EMBL/GenBank/DDBJ whole genome shotgun (WGS) entry which is preliminary data.</text>
</comment>
<feature type="active site" description="Charge relay system" evidence="9">
    <location>
        <position position="306"/>
    </location>
</feature>
<proteinExistence type="predicted"/>
<dbReference type="GO" id="GO:0008240">
    <property type="term" value="F:tripeptidyl-peptidase activity"/>
    <property type="evidence" value="ECO:0007669"/>
    <property type="project" value="TreeGrafter"/>
</dbReference>
<dbReference type="PANTHER" id="PTHR14218">
    <property type="entry name" value="PROTEASE S8 TRIPEPTIDYL PEPTIDASE I CLN2"/>
    <property type="match status" value="1"/>
</dbReference>
<sequence length="703" mass="77094">MRSLRADPVAPLTLLLLPLAVDARRYASSLKSAPRVVHGVDKALWVRRERADPARHVAFKLTLATAKSEHELDAMVRAVSDVTSPDYGKYVDAEALKAHWAPSDAARAAVQAMLDEYGQDQAIEVAYSAAGDYVTLKMDVATAEKLFETVLFEYEHQEAAHMRITRPLREFALPEHLAPHVVFVDGLESFPTPRQAQLMLKRNQDGDPFAVKSKQVVNNNEILVTPALIRSQYDIPKDRAQLNGSHPANRLVIGAFLNEYYTERDLATFLSTYESGVFPSGFQLPHHEGECLAGYGIRATGEASLDVQVAVSLTRSEDISMLCYQHLRNPARPFADDNQEPFLDFMQAVNAMEPAPSVVSISYTDEECAMPRNYALAVNREFMKAAMKGITIVISAGDAGIQGSHMSEFCGISACSKFVPMFPVSSPYVTAVGATSVNPSATLIDGKYAERVTSTKHGDLITSGGGFSTLFERPSYQDDVITKFLDDTASEGLSSMFNANGRAYPDVAALGHAFPVYQNGAMYPTDGTSVSAPIISSMVVLLNKLRLDQGRPVLGFLNPLIYKLQTQCPHVLQDITDGEISCGGSSTPCCSRGFSARPGWDATSGVGTIKFETLASELDKCIEQIRLADTKFTAFHPINLLQQETSSHWNKLEQLGLITTMVAAVALFGVLITLRRKLFPGDRFFDLRTREPAREYLLAGEHY</sequence>
<keyword evidence="6" id="KW-0865">Zymogen</keyword>
<reference evidence="13" key="1">
    <citation type="submission" date="2019-03" db="EMBL/GenBank/DDBJ databases">
        <title>Long read genome sequence of the mycoparasitic Pythium oligandrum ATCC 38472 isolated from sugarbeet rhizosphere.</title>
        <authorList>
            <person name="Gaulin E."/>
        </authorList>
    </citation>
    <scope>NUCLEOTIDE SEQUENCE</scope>
    <source>
        <strain evidence="13">ATCC 38472_TT</strain>
    </source>
</reference>
<keyword evidence="5 9" id="KW-0106">Calcium</keyword>
<dbReference type="InterPro" id="IPR000209">
    <property type="entry name" value="Peptidase_S8/S53_dom"/>
</dbReference>